<comment type="similarity">
    <text evidence="2">Belongs to the nucleoside triphosphate pyrophosphohydrolase family.</text>
</comment>
<evidence type="ECO:0000313" key="7">
    <source>
        <dbReference type="Proteomes" id="UP000268623"/>
    </source>
</evidence>
<dbReference type="OrthoDB" id="9808939at2"/>
<dbReference type="InterPro" id="IPR048015">
    <property type="entry name" value="NTP-PPase_MazG-like_N"/>
</dbReference>
<dbReference type="GO" id="GO:0046081">
    <property type="term" value="P:dUTP catabolic process"/>
    <property type="evidence" value="ECO:0007669"/>
    <property type="project" value="TreeGrafter"/>
</dbReference>
<evidence type="ECO:0000256" key="2">
    <source>
        <dbReference type="ARBA" id="ARBA00061115"/>
    </source>
</evidence>
<dbReference type="Proteomes" id="UP000268623">
    <property type="component" value="Unassembled WGS sequence"/>
</dbReference>
<name>A0A3M9XXE1_9HYPH</name>
<evidence type="ECO:0000256" key="3">
    <source>
        <dbReference type="ARBA" id="ARBA00066372"/>
    </source>
</evidence>
<evidence type="ECO:0000256" key="4">
    <source>
        <dbReference type="ARBA" id="ARBA00074799"/>
    </source>
</evidence>
<dbReference type="PANTHER" id="PTHR30522">
    <property type="entry name" value="NUCLEOSIDE TRIPHOSPHATE PYROPHOSPHOHYDROLASE"/>
    <property type="match status" value="1"/>
</dbReference>
<keyword evidence="6" id="KW-0378">Hydrolase</keyword>
<comment type="caution">
    <text evidence="6">The sequence shown here is derived from an EMBL/GenBank/DDBJ whole genome shotgun (WGS) entry which is preliminary data.</text>
</comment>
<feature type="domain" description="NTP pyrophosphohydrolase MazG-like" evidence="5">
    <location>
        <begin position="32"/>
        <end position="105"/>
    </location>
</feature>
<dbReference type="RefSeq" id="WP_123177586.1">
    <property type="nucleotide sequence ID" value="NZ_QWDD01000001.1"/>
</dbReference>
<dbReference type="GO" id="GO:0006950">
    <property type="term" value="P:response to stress"/>
    <property type="evidence" value="ECO:0007669"/>
    <property type="project" value="UniProtKB-ARBA"/>
</dbReference>
<evidence type="ECO:0000259" key="5">
    <source>
        <dbReference type="Pfam" id="PF03819"/>
    </source>
</evidence>
<reference evidence="6 7" key="1">
    <citation type="submission" date="2018-08" db="EMBL/GenBank/DDBJ databases">
        <title>Genome sequence of Methylocystis hirsuta CSC1, a methanotroph able to accumulate PHAs.</title>
        <authorList>
            <person name="Bordel S."/>
            <person name="Rodriguez E."/>
            <person name="Gancedo J."/>
            <person name="Munoz R."/>
        </authorList>
    </citation>
    <scope>NUCLEOTIDE SEQUENCE [LARGE SCALE GENOMIC DNA]</scope>
    <source>
        <strain evidence="6 7">CSC1</strain>
    </source>
</reference>
<dbReference type="FunFam" id="1.10.287.1080:FF:000001">
    <property type="entry name" value="Nucleoside triphosphate pyrophosphohydrolase"/>
    <property type="match status" value="1"/>
</dbReference>
<dbReference type="GO" id="GO:0046061">
    <property type="term" value="P:dATP catabolic process"/>
    <property type="evidence" value="ECO:0007669"/>
    <property type="project" value="TreeGrafter"/>
</dbReference>
<dbReference type="FunFam" id="1.10.287.1080:FF:000003">
    <property type="entry name" value="Nucleoside triphosphate pyrophosphohydrolase"/>
    <property type="match status" value="1"/>
</dbReference>
<dbReference type="EC" id="3.6.1.8" evidence="3"/>
<evidence type="ECO:0000313" key="6">
    <source>
        <dbReference type="EMBL" id="RNJ51738.1"/>
    </source>
</evidence>
<dbReference type="GO" id="GO:0046052">
    <property type="term" value="P:UTP catabolic process"/>
    <property type="evidence" value="ECO:0007669"/>
    <property type="project" value="TreeGrafter"/>
</dbReference>
<evidence type="ECO:0000256" key="1">
    <source>
        <dbReference type="ARBA" id="ARBA00052141"/>
    </source>
</evidence>
<dbReference type="AlphaFoldDB" id="A0A3M9XXE1"/>
<protein>
    <recommendedName>
        <fullName evidence="4">Nucleoside triphosphate pyrophosphohydrolase</fullName>
        <ecNumber evidence="3">3.6.1.8</ecNumber>
    </recommendedName>
</protein>
<dbReference type="SUPFAM" id="SSF101386">
    <property type="entry name" value="all-alpha NTP pyrophosphatases"/>
    <property type="match status" value="2"/>
</dbReference>
<dbReference type="GO" id="GO:0047693">
    <property type="term" value="F:ATP diphosphatase activity"/>
    <property type="evidence" value="ECO:0007669"/>
    <property type="project" value="UniProtKB-EC"/>
</dbReference>
<accession>A0A3M9XXE1</accession>
<dbReference type="InterPro" id="IPR011551">
    <property type="entry name" value="NTP_PyrPHydrolase_MazG"/>
</dbReference>
<dbReference type="GO" id="GO:0046076">
    <property type="term" value="P:dTTP catabolic process"/>
    <property type="evidence" value="ECO:0007669"/>
    <property type="project" value="TreeGrafter"/>
</dbReference>
<dbReference type="GO" id="GO:0046047">
    <property type="term" value="P:TTP catabolic process"/>
    <property type="evidence" value="ECO:0007669"/>
    <property type="project" value="TreeGrafter"/>
</dbReference>
<dbReference type="EMBL" id="QWDD01000001">
    <property type="protein sequence ID" value="RNJ51738.1"/>
    <property type="molecule type" value="Genomic_DNA"/>
</dbReference>
<dbReference type="GO" id="GO:0006203">
    <property type="term" value="P:dGTP catabolic process"/>
    <property type="evidence" value="ECO:0007669"/>
    <property type="project" value="TreeGrafter"/>
</dbReference>
<organism evidence="6 7">
    <name type="scientific">Methylocystis hirsuta</name>
    <dbReference type="NCBI Taxonomy" id="369798"/>
    <lineage>
        <taxon>Bacteria</taxon>
        <taxon>Pseudomonadati</taxon>
        <taxon>Pseudomonadota</taxon>
        <taxon>Alphaproteobacteria</taxon>
        <taxon>Hyphomicrobiales</taxon>
        <taxon>Methylocystaceae</taxon>
        <taxon>Methylocystis</taxon>
    </lineage>
</organism>
<comment type="catalytic activity">
    <reaction evidence="1">
        <text>ATP + H2O = AMP + diphosphate + H(+)</text>
        <dbReference type="Rhea" id="RHEA:14245"/>
        <dbReference type="ChEBI" id="CHEBI:15377"/>
        <dbReference type="ChEBI" id="CHEBI:15378"/>
        <dbReference type="ChEBI" id="CHEBI:30616"/>
        <dbReference type="ChEBI" id="CHEBI:33019"/>
        <dbReference type="ChEBI" id="CHEBI:456215"/>
        <dbReference type="EC" id="3.6.1.8"/>
    </reaction>
</comment>
<dbReference type="InterPro" id="IPR048011">
    <property type="entry name" value="NTP-PPase_MazG-like_C"/>
</dbReference>
<dbReference type="Pfam" id="PF03819">
    <property type="entry name" value="MazG"/>
    <property type="match status" value="2"/>
</dbReference>
<dbReference type="CDD" id="cd11528">
    <property type="entry name" value="NTP-PPase_MazG_Nterm"/>
    <property type="match status" value="1"/>
</dbReference>
<dbReference type="NCBIfam" id="NF007113">
    <property type="entry name" value="PRK09562.1"/>
    <property type="match status" value="1"/>
</dbReference>
<dbReference type="Gene3D" id="1.10.287.1080">
    <property type="entry name" value="MazG-like"/>
    <property type="match status" value="2"/>
</dbReference>
<sequence>MSGRPHGDVARLIEIMAALRTPGSGCPWDLEQDFRSIAPYTIEEAYEVADAIERGDLTDLQDELGDLLLQVVFHARMAQEQDAFAFKDVVDAICDKLIRRHPHVFGDAPSLDADGVSAQWSAIKAREKAGKQGAPPASLLDGVPLALPALTRALKLQHKASGVGFDWDDAQQVLSKIREETEEVAAELARPGVDASPALEEEIGDLLFVVANLARHAKVDPEQALRGANTKFERRFHHIERRLAEMGRSPEAASLDEMEALWVEAKGAERKPR</sequence>
<dbReference type="NCBIfam" id="TIGR00444">
    <property type="entry name" value="mazG"/>
    <property type="match status" value="1"/>
</dbReference>
<gene>
    <name evidence="6" type="ORF">D1O30_11510</name>
</gene>
<feature type="domain" description="NTP pyrophosphohydrolase MazG-like" evidence="5">
    <location>
        <begin position="172"/>
        <end position="238"/>
    </location>
</feature>
<dbReference type="PANTHER" id="PTHR30522:SF0">
    <property type="entry name" value="NUCLEOSIDE TRIPHOSPHATE PYROPHOSPHOHYDROLASE"/>
    <property type="match status" value="1"/>
</dbReference>
<proteinExistence type="inferred from homology"/>
<keyword evidence="7" id="KW-1185">Reference proteome</keyword>
<dbReference type="CDD" id="cd11529">
    <property type="entry name" value="NTP-PPase_MazG_Cterm"/>
    <property type="match status" value="1"/>
</dbReference>
<dbReference type="InterPro" id="IPR004518">
    <property type="entry name" value="MazG-like_dom"/>
</dbReference>